<evidence type="ECO:0000256" key="13">
    <source>
        <dbReference type="ARBA" id="ARBA00073040"/>
    </source>
</evidence>
<dbReference type="Gene3D" id="3.40.20.10">
    <property type="entry name" value="Severin"/>
    <property type="match status" value="1"/>
</dbReference>
<reference evidence="17" key="2">
    <citation type="submission" date="2025-08" db="UniProtKB">
        <authorList>
            <consortium name="Ensembl"/>
        </authorList>
    </citation>
    <scope>IDENTIFICATION</scope>
</reference>
<name>H3B349_LATCH</name>
<keyword evidence="10" id="KW-0007">Acetylation</keyword>
<dbReference type="EMBL" id="AFYH01039503">
    <property type="status" value="NOT_ANNOTATED_CDS"/>
    <property type="molecule type" value="Genomic_DNA"/>
</dbReference>
<evidence type="ECO:0000259" key="16">
    <source>
        <dbReference type="PROSITE" id="PS51263"/>
    </source>
</evidence>
<dbReference type="EMBL" id="AFYH01039499">
    <property type="status" value="NOT_ANNOTATED_CDS"/>
    <property type="molecule type" value="Genomic_DNA"/>
</dbReference>
<evidence type="ECO:0000313" key="17">
    <source>
        <dbReference type="Ensembl" id="ENSLACP00000016320.1"/>
    </source>
</evidence>
<feature type="compositionally biased region" description="Basic and acidic residues" evidence="15">
    <location>
        <begin position="245"/>
        <end position="272"/>
    </location>
</feature>
<dbReference type="CDD" id="cd11281">
    <property type="entry name" value="ADF_drebrin_like"/>
    <property type="match status" value="1"/>
</dbReference>
<dbReference type="GeneTree" id="ENSGT00940000159431"/>
<dbReference type="InParanoid" id="H3B349"/>
<dbReference type="EMBL" id="AFYH01039500">
    <property type="status" value="NOT_ANNOTATED_CDS"/>
    <property type="molecule type" value="Genomic_DNA"/>
</dbReference>
<evidence type="ECO:0000256" key="2">
    <source>
        <dbReference type="ARBA" id="ARBA00004282"/>
    </source>
</evidence>
<keyword evidence="5" id="KW-0217">Developmental protein</keyword>
<dbReference type="EMBL" id="AFYH01039507">
    <property type="status" value="NOT_ANNOTATED_CDS"/>
    <property type="molecule type" value="Genomic_DNA"/>
</dbReference>
<reference evidence="17" key="3">
    <citation type="submission" date="2025-09" db="UniProtKB">
        <authorList>
            <consortium name="Ensembl"/>
        </authorList>
    </citation>
    <scope>IDENTIFICATION</scope>
</reference>
<evidence type="ECO:0000256" key="5">
    <source>
        <dbReference type="ARBA" id="ARBA00022473"/>
    </source>
</evidence>
<sequence>MAVNLSKNRLALLAAYQDVINEKSSTDWALFTYEEDSNDLKVAGSGGGGLQEITGCFDNQSVMYGFCSIKDPSTILPRYILVNWVGEDVADARKCACASHVATIAEFFQGVDTVVNASSLEDIEPCTISQQSTNGTIGVSSPVLQRLRLREEDAEPVGTTYQKTDAAIEMKRINREQFWEQATKEEEMRKEEERKRAQEERQKFEQERMEQEKREQEEREKKYKERELQIEEQRRKQQSLEAEEAQQRMKEKSIFHEANQEEEDGQAKKIESEVEEAAAIIAQRPENPREFFKQQEKAVTGSFDSSPNFFKTGRLDSPFLKMQYSLPERFSSPPRTPFPQSASHKMPNMHSFLFLSHFDKVSQVDSDCKVAIHTTSDSSVTTPIYEESEDIIEEETSDSQKKDIEDLSYEHHKESAELLEEPYLTYTDESSYQQPQKIIQTYFQNEDPELLQTESSFAHNKDLESMETKAPSPHAKEFIQMDTASLVKLEENVEVCKQESVQQSSVNLVDLWESDGICEPPSAPMGTELISGQLHETMPALVEFAESPQLPIGLVDDNLLNFDDLPEPPSSFCDVDQEENPPNIIDIEGPYQIMLSYEQTLQEGSSSHNIEDPHLMTNGETPQKEGTQASEGYFSQSQDEEFTHTDESSAKVLPPPVFYNKPPEIDITCWDTDPVAEEEYGGTD</sequence>
<dbReference type="GO" id="GO:0030864">
    <property type="term" value="C:cortical actin cytoskeleton"/>
    <property type="evidence" value="ECO:0007669"/>
    <property type="project" value="TreeGrafter"/>
</dbReference>
<evidence type="ECO:0000256" key="11">
    <source>
        <dbReference type="ARBA" id="ARBA00023203"/>
    </source>
</evidence>
<gene>
    <name evidence="17" type="primary">DBN1</name>
</gene>
<evidence type="ECO:0000256" key="8">
    <source>
        <dbReference type="ARBA" id="ARBA00022902"/>
    </source>
</evidence>
<dbReference type="GO" id="GO:0005884">
    <property type="term" value="C:actin filament"/>
    <property type="evidence" value="ECO:0007669"/>
    <property type="project" value="TreeGrafter"/>
</dbReference>
<evidence type="ECO:0000256" key="6">
    <source>
        <dbReference type="ARBA" id="ARBA00022490"/>
    </source>
</evidence>
<dbReference type="OMA" id="EEHRWEA"/>
<feature type="region of interest" description="Disordered" evidence="15">
    <location>
        <begin position="601"/>
        <end position="665"/>
    </location>
</feature>
<keyword evidence="11" id="KW-0009">Actin-binding</keyword>
<feature type="compositionally biased region" description="Basic and acidic residues" evidence="15">
    <location>
        <begin position="200"/>
        <end position="235"/>
    </location>
</feature>
<evidence type="ECO:0000256" key="3">
    <source>
        <dbReference type="ARBA" id="ARBA00004544"/>
    </source>
</evidence>
<dbReference type="EMBL" id="AFYH01039505">
    <property type="status" value="NOT_ANNOTATED_CDS"/>
    <property type="molecule type" value="Genomic_DNA"/>
</dbReference>
<dbReference type="EMBL" id="AFYH01039501">
    <property type="status" value="NOT_ANNOTATED_CDS"/>
    <property type="molecule type" value="Genomic_DNA"/>
</dbReference>
<keyword evidence="18" id="KW-1185">Reference proteome</keyword>
<dbReference type="EMBL" id="AFYH01039498">
    <property type="status" value="NOT_ANNOTATED_CDS"/>
    <property type="molecule type" value="Genomic_DNA"/>
</dbReference>
<dbReference type="GO" id="GO:0061003">
    <property type="term" value="P:positive regulation of dendritic spine morphogenesis"/>
    <property type="evidence" value="ECO:0007669"/>
    <property type="project" value="TreeGrafter"/>
</dbReference>
<keyword evidence="6" id="KW-0963">Cytoplasm</keyword>
<dbReference type="GO" id="GO:0070161">
    <property type="term" value="C:anchoring junction"/>
    <property type="evidence" value="ECO:0007669"/>
    <property type="project" value="UniProtKB-SubCell"/>
</dbReference>
<dbReference type="GO" id="GO:0014069">
    <property type="term" value="C:postsynaptic density"/>
    <property type="evidence" value="ECO:0007669"/>
    <property type="project" value="TreeGrafter"/>
</dbReference>
<feature type="compositionally biased region" description="Basic and acidic residues" evidence="15">
    <location>
        <begin position="286"/>
        <end position="296"/>
    </location>
</feature>
<evidence type="ECO:0000256" key="7">
    <source>
        <dbReference type="ARBA" id="ARBA00022782"/>
    </source>
</evidence>
<dbReference type="GO" id="GO:0030833">
    <property type="term" value="P:regulation of actin filament polymerization"/>
    <property type="evidence" value="ECO:0007669"/>
    <property type="project" value="TreeGrafter"/>
</dbReference>
<dbReference type="STRING" id="7897.ENSLACP00000016320"/>
<protein>
    <recommendedName>
        <fullName evidence="13">Drebrin</fullName>
    </recommendedName>
    <alternativeName>
        <fullName evidence="14">Developmentally-regulated brain protein</fullName>
    </alternativeName>
</protein>
<dbReference type="GO" id="GO:0051015">
    <property type="term" value="F:actin filament binding"/>
    <property type="evidence" value="ECO:0007669"/>
    <property type="project" value="TreeGrafter"/>
</dbReference>
<evidence type="ECO:0000256" key="1">
    <source>
        <dbReference type="ARBA" id="ARBA00004279"/>
    </source>
</evidence>
<keyword evidence="8" id="KW-0524">Neurogenesis</keyword>
<dbReference type="InterPro" id="IPR002108">
    <property type="entry name" value="ADF-H"/>
</dbReference>
<dbReference type="HOGENOM" id="CLU_013085_3_0_1"/>
<evidence type="ECO:0000256" key="4">
    <source>
        <dbReference type="ARBA" id="ARBA00004624"/>
    </source>
</evidence>
<organism evidence="17 18">
    <name type="scientific">Latimeria chalumnae</name>
    <name type="common">Coelacanth</name>
    <dbReference type="NCBI Taxonomy" id="7897"/>
    <lineage>
        <taxon>Eukaryota</taxon>
        <taxon>Metazoa</taxon>
        <taxon>Chordata</taxon>
        <taxon>Craniata</taxon>
        <taxon>Vertebrata</taxon>
        <taxon>Euteleostomi</taxon>
        <taxon>Coelacanthiformes</taxon>
        <taxon>Coelacanthidae</taxon>
        <taxon>Latimeria</taxon>
    </lineage>
</organism>
<dbReference type="GO" id="GO:0098974">
    <property type="term" value="P:postsynaptic actin cytoskeleton organization"/>
    <property type="evidence" value="ECO:0007669"/>
    <property type="project" value="TreeGrafter"/>
</dbReference>
<evidence type="ECO:0000313" key="18">
    <source>
        <dbReference type="Proteomes" id="UP000008672"/>
    </source>
</evidence>
<dbReference type="PANTHER" id="PTHR10829">
    <property type="entry name" value="CORTACTIN AND DREBRIN"/>
    <property type="match status" value="1"/>
</dbReference>
<keyword evidence="9" id="KW-0965">Cell junction</keyword>
<dbReference type="GO" id="GO:0045211">
    <property type="term" value="C:postsynaptic membrane"/>
    <property type="evidence" value="ECO:0007669"/>
    <property type="project" value="TreeGrafter"/>
</dbReference>
<dbReference type="eggNOG" id="KOG3655">
    <property type="taxonomic scope" value="Eukaryota"/>
</dbReference>
<dbReference type="Proteomes" id="UP000008672">
    <property type="component" value="Unassembled WGS sequence"/>
</dbReference>
<comment type="subcellular location">
    <subcellularLocation>
        <location evidence="2">Cell junction</location>
    </subcellularLocation>
    <subcellularLocation>
        <location evidence="1">Cell projection</location>
        <location evidence="1">Dendrite</location>
    </subcellularLocation>
    <subcellularLocation>
        <location evidence="4">Cell projection</location>
        <location evidence="4">Growth cone</location>
    </subcellularLocation>
    <subcellularLocation>
        <location evidence="3">Cytoplasm</location>
        <location evidence="3">Cell cortex</location>
    </subcellularLocation>
</comment>
<feature type="compositionally biased region" description="Polar residues" evidence="15">
    <location>
        <begin position="618"/>
        <end position="637"/>
    </location>
</feature>
<dbReference type="EMBL" id="AFYH01039504">
    <property type="status" value="NOT_ANNOTATED_CDS"/>
    <property type="molecule type" value="Genomic_DNA"/>
</dbReference>
<evidence type="ECO:0000256" key="9">
    <source>
        <dbReference type="ARBA" id="ARBA00022949"/>
    </source>
</evidence>
<dbReference type="EMBL" id="AFYH01039502">
    <property type="status" value="NOT_ANNOTATED_CDS"/>
    <property type="molecule type" value="Genomic_DNA"/>
</dbReference>
<reference evidence="18" key="1">
    <citation type="submission" date="2011-08" db="EMBL/GenBank/DDBJ databases">
        <title>The draft genome of Latimeria chalumnae.</title>
        <authorList>
            <person name="Di Palma F."/>
            <person name="Alfoldi J."/>
            <person name="Johnson J."/>
            <person name="Berlin A."/>
            <person name="Gnerre S."/>
            <person name="Jaffe D."/>
            <person name="MacCallum I."/>
            <person name="Young S."/>
            <person name="Walker B.J."/>
            <person name="Lander E."/>
            <person name="Lindblad-Toh K."/>
        </authorList>
    </citation>
    <scope>NUCLEOTIDE SEQUENCE [LARGE SCALE GENOMIC DNA]</scope>
    <source>
        <strain evidence="18">Wild caught</strain>
    </source>
</reference>
<feature type="region of interest" description="Disordered" evidence="15">
    <location>
        <begin position="200"/>
        <end position="307"/>
    </location>
</feature>
<evidence type="ECO:0000256" key="15">
    <source>
        <dbReference type="SAM" id="MobiDB-lite"/>
    </source>
</evidence>
<keyword evidence="7" id="KW-0221">Differentiation</keyword>
<dbReference type="EMBL" id="AFYH01039506">
    <property type="status" value="NOT_ANNOTATED_CDS"/>
    <property type="molecule type" value="Genomic_DNA"/>
</dbReference>
<feature type="domain" description="ADF-H" evidence="16">
    <location>
        <begin position="2"/>
        <end position="133"/>
    </location>
</feature>
<dbReference type="InterPro" id="IPR029006">
    <property type="entry name" value="ADF-H/Gelsolin-like_dom_sf"/>
</dbReference>
<evidence type="ECO:0000256" key="10">
    <source>
        <dbReference type="ARBA" id="ARBA00022990"/>
    </source>
</evidence>
<dbReference type="AlphaFoldDB" id="H3B349"/>
<evidence type="ECO:0000256" key="14">
    <source>
        <dbReference type="ARBA" id="ARBA00076970"/>
    </source>
</evidence>
<dbReference type="PROSITE" id="PS51263">
    <property type="entry name" value="ADF_H"/>
    <property type="match status" value="1"/>
</dbReference>
<evidence type="ECO:0000256" key="12">
    <source>
        <dbReference type="ARBA" id="ARBA00023273"/>
    </source>
</evidence>
<dbReference type="FunCoup" id="H3B349">
    <property type="interactions" value="1003"/>
</dbReference>
<proteinExistence type="predicted"/>
<dbReference type="SUPFAM" id="SSF55753">
    <property type="entry name" value="Actin depolymerizing proteins"/>
    <property type="match status" value="1"/>
</dbReference>
<accession>H3B349</accession>
<dbReference type="SMART" id="SM00102">
    <property type="entry name" value="ADF"/>
    <property type="match status" value="1"/>
</dbReference>
<dbReference type="FunFam" id="3.40.20.10:FF:000032">
    <property type="entry name" value="Drebrin 1"/>
    <property type="match status" value="1"/>
</dbReference>
<keyword evidence="12" id="KW-0966">Cell projection</keyword>
<dbReference type="GO" id="GO:0048812">
    <property type="term" value="P:neuron projection morphogenesis"/>
    <property type="evidence" value="ECO:0007669"/>
    <property type="project" value="TreeGrafter"/>
</dbReference>
<dbReference type="PANTHER" id="PTHR10829:SF1">
    <property type="entry name" value="DREBRIN"/>
    <property type="match status" value="1"/>
</dbReference>
<dbReference type="GO" id="GO:0045773">
    <property type="term" value="P:positive regulation of axon extension"/>
    <property type="evidence" value="ECO:0007669"/>
    <property type="project" value="TreeGrafter"/>
</dbReference>
<dbReference type="Pfam" id="PF00241">
    <property type="entry name" value="Cofilin_ADF"/>
    <property type="match status" value="1"/>
</dbReference>
<dbReference type="GO" id="GO:0030426">
    <property type="term" value="C:growth cone"/>
    <property type="evidence" value="ECO:0007669"/>
    <property type="project" value="UniProtKB-SubCell"/>
</dbReference>
<dbReference type="GO" id="GO:0030027">
    <property type="term" value="C:lamellipodium"/>
    <property type="evidence" value="ECO:0007669"/>
    <property type="project" value="TreeGrafter"/>
</dbReference>
<dbReference type="Bgee" id="ENSLACG00000014378">
    <property type="expression patterns" value="Expressed in pelvic fin and 5 other cell types or tissues"/>
</dbReference>
<dbReference type="GO" id="GO:0030425">
    <property type="term" value="C:dendrite"/>
    <property type="evidence" value="ECO:0007669"/>
    <property type="project" value="UniProtKB-SubCell"/>
</dbReference>
<dbReference type="Ensembl" id="ENSLACT00000016434.1">
    <property type="protein sequence ID" value="ENSLACP00000016320.1"/>
    <property type="gene ID" value="ENSLACG00000014378.1"/>
</dbReference>